<gene>
    <name evidence="1" type="ORF">ACFOWM_04250</name>
</gene>
<dbReference type="EMBL" id="JBHSCZ010000001">
    <property type="protein sequence ID" value="MFC4262077.1"/>
    <property type="molecule type" value="Genomic_DNA"/>
</dbReference>
<dbReference type="Proteomes" id="UP001595907">
    <property type="component" value="Unassembled WGS sequence"/>
</dbReference>
<sequence length="78" mass="8832">MLIEIEEILNILSKVTPGPWKSFVEGRDHISGSNFIQTGEKNYDIEFINLSAIDQDFIAMARNVLPSLIDELIKLKAK</sequence>
<dbReference type="RefSeq" id="WP_379707439.1">
    <property type="nucleotide sequence ID" value="NZ_JBHSCZ010000001.1"/>
</dbReference>
<organism evidence="1 2">
    <name type="scientific">Ferruginibacter yonginensis</name>
    <dbReference type="NCBI Taxonomy" id="1310416"/>
    <lineage>
        <taxon>Bacteria</taxon>
        <taxon>Pseudomonadati</taxon>
        <taxon>Bacteroidota</taxon>
        <taxon>Chitinophagia</taxon>
        <taxon>Chitinophagales</taxon>
        <taxon>Chitinophagaceae</taxon>
        <taxon>Ferruginibacter</taxon>
    </lineage>
</organism>
<keyword evidence="2" id="KW-1185">Reference proteome</keyword>
<accession>A0ABV8QP92</accession>
<protein>
    <submittedName>
        <fullName evidence="1">Uncharacterized protein</fullName>
    </submittedName>
</protein>
<evidence type="ECO:0000313" key="2">
    <source>
        <dbReference type="Proteomes" id="UP001595907"/>
    </source>
</evidence>
<reference evidence="2" key="1">
    <citation type="journal article" date="2019" name="Int. J. Syst. Evol. Microbiol.">
        <title>The Global Catalogue of Microorganisms (GCM) 10K type strain sequencing project: providing services to taxonomists for standard genome sequencing and annotation.</title>
        <authorList>
            <consortium name="The Broad Institute Genomics Platform"/>
            <consortium name="The Broad Institute Genome Sequencing Center for Infectious Disease"/>
            <person name="Wu L."/>
            <person name="Ma J."/>
        </authorList>
    </citation>
    <scope>NUCLEOTIDE SEQUENCE [LARGE SCALE GENOMIC DNA]</scope>
    <source>
        <strain evidence="2">CECT 8289</strain>
    </source>
</reference>
<name>A0ABV8QP92_9BACT</name>
<comment type="caution">
    <text evidence="1">The sequence shown here is derived from an EMBL/GenBank/DDBJ whole genome shotgun (WGS) entry which is preliminary data.</text>
</comment>
<proteinExistence type="predicted"/>
<evidence type="ECO:0000313" key="1">
    <source>
        <dbReference type="EMBL" id="MFC4262077.1"/>
    </source>
</evidence>